<dbReference type="Pfam" id="PF13661">
    <property type="entry name" value="2OG-FeII_Oxy_4"/>
    <property type="match status" value="1"/>
</dbReference>
<keyword evidence="2" id="KW-0223">Dioxygenase</keyword>
<dbReference type="InterPro" id="IPR039558">
    <property type="entry name" value="TPA1/OFD1_N"/>
</dbReference>
<dbReference type="GO" id="GO:0031418">
    <property type="term" value="F:L-ascorbic acid binding"/>
    <property type="evidence" value="ECO:0007669"/>
    <property type="project" value="InterPro"/>
</dbReference>
<dbReference type="GO" id="GO:0006449">
    <property type="term" value="P:regulation of translational termination"/>
    <property type="evidence" value="ECO:0007669"/>
    <property type="project" value="TreeGrafter"/>
</dbReference>
<dbReference type="InterPro" id="IPR006620">
    <property type="entry name" value="Pro_4_hyd_alph"/>
</dbReference>
<protein>
    <submittedName>
        <fullName evidence="5">2OG-Fe(II) oxygenase</fullName>
    </submittedName>
</protein>
<accession>A0A931MKZ7</accession>
<evidence type="ECO:0000256" key="1">
    <source>
        <dbReference type="ARBA" id="ARBA00001961"/>
    </source>
</evidence>
<name>A0A931MKZ7_9SPHN</name>
<evidence type="ECO:0000256" key="2">
    <source>
        <dbReference type="ARBA" id="ARBA00022964"/>
    </source>
</evidence>
<dbReference type="RefSeq" id="WP_197162073.1">
    <property type="nucleotide sequence ID" value="NZ_JADZGI010000001.1"/>
</dbReference>
<dbReference type="EMBL" id="JADZGI010000001">
    <property type="protein sequence ID" value="MBH0112526.1"/>
    <property type="molecule type" value="Genomic_DNA"/>
</dbReference>
<comment type="cofactor">
    <cofactor evidence="1">
        <name>L-ascorbate</name>
        <dbReference type="ChEBI" id="CHEBI:38290"/>
    </cofactor>
</comment>
<dbReference type="GO" id="GO:0005506">
    <property type="term" value="F:iron ion binding"/>
    <property type="evidence" value="ECO:0007669"/>
    <property type="project" value="InterPro"/>
</dbReference>
<gene>
    <name evidence="5" type="ORF">I5E68_06115</name>
</gene>
<dbReference type="AlphaFoldDB" id="A0A931MKZ7"/>
<dbReference type="GO" id="GO:0005737">
    <property type="term" value="C:cytoplasm"/>
    <property type="evidence" value="ECO:0007669"/>
    <property type="project" value="TreeGrafter"/>
</dbReference>
<proteinExistence type="predicted"/>
<dbReference type="PANTHER" id="PTHR12117:SF0">
    <property type="entry name" value="PROLYL 3-HYDROXYLASE OGFOD1"/>
    <property type="match status" value="1"/>
</dbReference>
<sequence length="240" mass="26211">MSIAYALAPDLDTSALAAHFAEHGRVRIAGFLAPQCAEQLRLMLRNREDWKQVINSGEKLVELDRPTRASLSPEQAAQLDTAVYAGARQGFQYRYESLRVPDDEAARAASDDPLAAFASWMSQGPARDFLRTVTGGAQVSFADAQATAYAPGDFLTGHDDAFPGKNRHAAYVLGLNPVWRLEWGGLLLVHKGKDAFEGVVPAFNTLDLFSVGQMHSVSEVTRAAAYRRYSVTGWLRSGKP</sequence>
<evidence type="ECO:0000313" key="5">
    <source>
        <dbReference type="EMBL" id="MBH0112526.1"/>
    </source>
</evidence>
<dbReference type="SMART" id="SM00702">
    <property type="entry name" value="P4Hc"/>
    <property type="match status" value="1"/>
</dbReference>
<feature type="domain" description="Prolyl 4-hydroxylase alpha subunit" evidence="4">
    <location>
        <begin position="23"/>
        <end position="236"/>
    </location>
</feature>
<keyword evidence="3" id="KW-0560">Oxidoreductase</keyword>
<organism evidence="5 6">
    <name type="scientific">Novosphingobium aureum</name>
    <dbReference type="NCBI Taxonomy" id="2792964"/>
    <lineage>
        <taxon>Bacteria</taxon>
        <taxon>Pseudomonadati</taxon>
        <taxon>Pseudomonadota</taxon>
        <taxon>Alphaproteobacteria</taxon>
        <taxon>Sphingomonadales</taxon>
        <taxon>Sphingomonadaceae</taxon>
        <taxon>Novosphingobium</taxon>
    </lineage>
</organism>
<evidence type="ECO:0000256" key="3">
    <source>
        <dbReference type="ARBA" id="ARBA00023002"/>
    </source>
</evidence>
<evidence type="ECO:0000313" key="6">
    <source>
        <dbReference type="Proteomes" id="UP000617634"/>
    </source>
</evidence>
<dbReference type="Proteomes" id="UP000617634">
    <property type="component" value="Unassembled WGS sequence"/>
</dbReference>
<dbReference type="GO" id="GO:0031543">
    <property type="term" value="F:peptidyl-proline dioxygenase activity"/>
    <property type="evidence" value="ECO:0007669"/>
    <property type="project" value="TreeGrafter"/>
</dbReference>
<dbReference type="PANTHER" id="PTHR12117">
    <property type="entry name" value="HISTONE ACETYLTRANSFERASE COMPLEX"/>
    <property type="match status" value="1"/>
</dbReference>
<dbReference type="InterPro" id="IPR051842">
    <property type="entry name" value="uS12_prolyl_hydroxylase"/>
</dbReference>
<evidence type="ECO:0000259" key="4">
    <source>
        <dbReference type="SMART" id="SM00702"/>
    </source>
</evidence>
<dbReference type="Gene3D" id="2.60.120.620">
    <property type="entry name" value="q2cbj1_9rhob like domain"/>
    <property type="match status" value="1"/>
</dbReference>
<comment type="caution">
    <text evidence="5">The sequence shown here is derived from an EMBL/GenBank/DDBJ whole genome shotgun (WGS) entry which is preliminary data.</text>
</comment>
<reference evidence="5" key="1">
    <citation type="submission" date="2020-11" db="EMBL/GenBank/DDBJ databases">
        <title>Novosphingobium aureum sp. nov., a marine bacterium isolated from sediment of a salt flat.</title>
        <authorList>
            <person name="Yoo Y."/>
            <person name="Kim J.-J."/>
        </authorList>
    </citation>
    <scope>NUCLEOTIDE SEQUENCE</scope>
    <source>
        <strain evidence="5">YJ-S2-02</strain>
    </source>
</reference>
<keyword evidence="6" id="KW-1185">Reference proteome</keyword>